<dbReference type="EMBL" id="ANOH01000118">
    <property type="protein sequence ID" value="EMI56895.1"/>
    <property type="molecule type" value="Genomic_DNA"/>
</dbReference>
<proteinExistence type="predicted"/>
<protein>
    <submittedName>
        <fullName evidence="1">Uncharacterized protein</fullName>
    </submittedName>
</protein>
<evidence type="ECO:0000313" key="1">
    <source>
        <dbReference type="EMBL" id="EMI56895.1"/>
    </source>
</evidence>
<accession>M5U616</accession>
<dbReference type="Proteomes" id="UP000011885">
    <property type="component" value="Unassembled WGS sequence"/>
</dbReference>
<gene>
    <name evidence="1" type="ORF">RSSM_01665</name>
</gene>
<comment type="caution">
    <text evidence="1">The sequence shown here is derived from an EMBL/GenBank/DDBJ whole genome shotgun (WGS) entry which is preliminary data.</text>
</comment>
<evidence type="ECO:0000313" key="2">
    <source>
        <dbReference type="Proteomes" id="UP000011885"/>
    </source>
</evidence>
<keyword evidence="2" id="KW-1185">Reference proteome</keyword>
<reference evidence="1 2" key="1">
    <citation type="journal article" date="2013" name="Mar. Genomics">
        <title>Expression of sulfatases in Rhodopirellula baltica and the diversity of sulfatases in the genus Rhodopirellula.</title>
        <authorList>
            <person name="Wegner C.E."/>
            <person name="Richter-Heitmann T."/>
            <person name="Klindworth A."/>
            <person name="Klockow C."/>
            <person name="Richter M."/>
            <person name="Achstetter T."/>
            <person name="Glockner F.O."/>
            <person name="Harder J."/>
        </authorList>
    </citation>
    <scope>NUCLEOTIDE SEQUENCE [LARGE SCALE GENOMIC DNA]</scope>
    <source>
        <strain evidence="1 2">SM41</strain>
    </source>
</reference>
<dbReference type="PATRIC" id="fig|1263870.3.peg.1782"/>
<dbReference type="AlphaFoldDB" id="M5U616"/>
<organism evidence="1 2">
    <name type="scientific">Rhodopirellula sallentina SM41</name>
    <dbReference type="NCBI Taxonomy" id="1263870"/>
    <lineage>
        <taxon>Bacteria</taxon>
        <taxon>Pseudomonadati</taxon>
        <taxon>Planctomycetota</taxon>
        <taxon>Planctomycetia</taxon>
        <taxon>Pirellulales</taxon>
        <taxon>Pirellulaceae</taxon>
        <taxon>Rhodopirellula</taxon>
    </lineage>
</organism>
<name>M5U616_9BACT</name>
<sequence length="69" mass="7339">MAAVSTGQPGPTPAGELVVEVIGSILENQTFLADQASAYQYAFFVRDDPFPRTSLGRERGAPCLRVVVA</sequence>